<comment type="caution">
    <text evidence="2">The sequence shown here is derived from an EMBL/GenBank/DDBJ whole genome shotgun (WGS) entry which is preliminary data.</text>
</comment>
<sequence>MQAPISIAPFLWWHQTETKPDFTITKGKGRQGIIIRTRSANYAQRAIRSIKSVIRGKA</sequence>
<dbReference type="Proteomes" id="UP001058167">
    <property type="component" value="Unassembled WGS sequence"/>
</dbReference>
<dbReference type="Proteomes" id="UP001165145">
    <property type="component" value="Unassembled WGS sequence"/>
</dbReference>
<reference evidence="1" key="1">
    <citation type="submission" date="2022-06" db="EMBL/GenBank/DDBJ databases">
        <title>Draft genome sequences of Pectobacterium carotovorum subsp. carotovorum str. NBRC12380.</title>
        <authorList>
            <person name="Wakabayashi Y."/>
            <person name="Kojima K."/>
        </authorList>
    </citation>
    <scope>NUCLEOTIDE SEQUENCE</scope>
    <source>
        <strain evidence="1">NBRC 12380</strain>
    </source>
</reference>
<dbReference type="RefSeq" id="WP_165572538.1">
    <property type="nucleotide sequence ID" value="NZ_BRLF01000009.1"/>
</dbReference>
<accession>A0AAI9PG08</accession>
<evidence type="ECO:0000313" key="2">
    <source>
        <dbReference type="EMBL" id="GLV70968.1"/>
    </source>
</evidence>
<gene>
    <name evidence="2" type="ORF">Pcaca03_34120</name>
    <name evidence="1" type="ORF">SOASR016_32770</name>
</gene>
<keyword evidence="3" id="KW-1185">Reference proteome</keyword>
<name>A0AAI9PG08_PECCC</name>
<proteinExistence type="predicted"/>
<dbReference type="EMBL" id="BRLF01000009">
    <property type="protein sequence ID" value="GKX48525.1"/>
    <property type="molecule type" value="Genomic_DNA"/>
</dbReference>
<dbReference type="AlphaFoldDB" id="A0AAI9PG08"/>
<evidence type="ECO:0000313" key="1">
    <source>
        <dbReference type="EMBL" id="GKX48525.1"/>
    </source>
</evidence>
<organism evidence="2 4">
    <name type="scientific">Pectobacterium carotovorum subsp. carotovorum</name>
    <name type="common">Erwinia carotovora subsp. carotovora</name>
    <dbReference type="NCBI Taxonomy" id="555"/>
    <lineage>
        <taxon>Bacteria</taxon>
        <taxon>Pseudomonadati</taxon>
        <taxon>Pseudomonadota</taxon>
        <taxon>Gammaproteobacteria</taxon>
        <taxon>Enterobacterales</taxon>
        <taxon>Pectobacteriaceae</taxon>
        <taxon>Pectobacterium</taxon>
    </lineage>
</organism>
<dbReference type="EMBL" id="BSRL01000009">
    <property type="protein sequence ID" value="GLV70968.1"/>
    <property type="molecule type" value="Genomic_DNA"/>
</dbReference>
<evidence type="ECO:0000313" key="3">
    <source>
        <dbReference type="Proteomes" id="UP001058167"/>
    </source>
</evidence>
<reference evidence="2" key="2">
    <citation type="submission" date="2023-02" db="EMBL/GenBank/DDBJ databases">
        <title>Pectobacterium carotovorum subsp. carotovorum NBRC 12380.</title>
        <authorList>
            <person name="Ichikawa N."/>
            <person name="Sato H."/>
            <person name="Tonouchi N."/>
        </authorList>
    </citation>
    <scope>NUCLEOTIDE SEQUENCE</scope>
    <source>
        <strain evidence="2">NBRC 12380</strain>
    </source>
</reference>
<evidence type="ECO:0000313" key="4">
    <source>
        <dbReference type="Proteomes" id="UP001165145"/>
    </source>
</evidence>
<protein>
    <submittedName>
        <fullName evidence="2">Uncharacterized protein</fullName>
    </submittedName>
</protein>